<name>A0ACA9P3Z1_9GLOM</name>
<evidence type="ECO:0000313" key="2">
    <source>
        <dbReference type="Proteomes" id="UP000789860"/>
    </source>
</evidence>
<keyword evidence="2" id="KW-1185">Reference proteome</keyword>
<feature type="non-terminal residue" evidence="1">
    <location>
        <position position="1"/>
    </location>
</feature>
<proteinExistence type="predicted"/>
<dbReference type="EMBL" id="CAJVPM010034925">
    <property type="protein sequence ID" value="CAG8688568.1"/>
    <property type="molecule type" value="Genomic_DNA"/>
</dbReference>
<accession>A0ACA9P3Z1</accession>
<organism evidence="1 2">
    <name type="scientific">Scutellospora calospora</name>
    <dbReference type="NCBI Taxonomy" id="85575"/>
    <lineage>
        <taxon>Eukaryota</taxon>
        <taxon>Fungi</taxon>
        <taxon>Fungi incertae sedis</taxon>
        <taxon>Mucoromycota</taxon>
        <taxon>Glomeromycotina</taxon>
        <taxon>Glomeromycetes</taxon>
        <taxon>Diversisporales</taxon>
        <taxon>Gigasporaceae</taxon>
        <taxon>Scutellospora</taxon>
    </lineage>
</organism>
<dbReference type="Proteomes" id="UP000789860">
    <property type="component" value="Unassembled WGS sequence"/>
</dbReference>
<evidence type="ECO:0000313" key="1">
    <source>
        <dbReference type="EMBL" id="CAG8688568.1"/>
    </source>
</evidence>
<reference evidence="1" key="1">
    <citation type="submission" date="2021-06" db="EMBL/GenBank/DDBJ databases">
        <authorList>
            <person name="Kallberg Y."/>
            <person name="Tangrot J."/>
            <person name="Rosling A."/>
        </authorList>
    </citation>
    <scope>NUCLEOTIDE SEQUENCE</scope>
    <source>
        <strain evidence="1">AU212A</strain>
    </source>
</reference>
<protein>
    <submittedName>
        <fullName evidence="1">11655_t:CDS:1</fullName>
    </submittedName>
</protein>
<sequence length="70" mass="8351">IEFGIHENQFKFEEDFIFSSTEWDHDFNLGEYTIHPFDNKNAKWSLETLFVSNLESSLFLGTDHIFTDMK</sequence>
<gene>
    <name evidence="1" type="ORF">SCALOS_LOCUS10036</name>
</gene>
<comment type="caution">
    <text evidence="1">The sequence shown here is derived from an EMBL/GenBank/DDBJ whole genome shotgun (WGS) entry which is preliminary data.</text>
</comment>